<keyword evidence="2" id="KW-1185">Reference proteome</keyword>
<dbReference type="RefSeq" id="YP_009821448.1">
    <property type="nucleotide sequence ID" value="NC_048176.1"/>
</dbReference>
<evidence type="ECO:0000313" key="1">
    <source>
        <dbReference type="EMBL" id="QBZ72683.1"/>
    </source>
</evidence>
<accession>A0A4D6E1Z4</accession>
<protein>
    <submittedName>
        <fullName evidence="1">Uncharacterized protein</fullName>
    </submittedName>
</protein>
<dbReference type="GeneID" id="55012900"/>
<name>A0A4D6E1Z4_9CAUD</name>
<evidence type="ECO:0000313" key="2">
    <source>
        <dbReference type="Proteomes" id="UP000297070"/>
    </source>
</evidence>
<dbReference type="EMBL" id="MK620899">
    <property type="protein sequence ID" value="QBZ72683.1"/>
    <property type="molecule type" value="Genomic_DNA"/>
</dbReference>
<reference evidence="1 2" key="1">
    <citation type="submission" date="2019-03" db="EMBL/GenBank/DDBJ databases">
        <authorList>
            <person name="Douthitt C."/>
            <person name="D'Elia T."/>
            <person name="Bockoras C."/>
            <person name="Boss C."/>
            <person name="Clemons M."/>
            <person name="Green W."/>
            <person name="Harel H."/>
            <person name="Larralde J."/>
            <person name="Lopez M."/>
            <person name="Magana D."/>
            <person name="Miguel M."/>
            <person name="Muschweck L."/>
            <person name="Olivos K."/>
            <person name="Racette D."/>
            <person name="Reynolds M."/>
            <person name="Ru Y."/>
            <person name="Santana M."/>
            <person name="Simon R."/>
            <person name="Smotrilla K."/>
            <person name="Sufficool B."/>
            <person name="Tamayo B."/>
            <person name="Tirado E."/>
            <person name="Vajanyi M."/>
            <person name="Weger M."/>
            <person name="Wehr A."/>
            <person name="Whitaker K."/>
            <person name="Garlena R.A."/>
            <person name="Russell D.A."/>
            <person name="Pope W.H."/>
            <person name="Jacobs-Sera D."/>
            <person name="Hatfull G.F."/>
        </authorList>
    </citation>
    <scope>NUCLEOTIDE SEQUENCE [LARGE SCALE GENOMIC DNA]</scope>
</reference>
<gene>
    <name evidence="1" type="primary">64</name>
    <name evidence="1" type="ORF">SEA_GODONK_64</name>
</gene>
<sequence>MVRRKKQVEVVPDDMEQKNIVWIRTRSAEGFYTNPAEWKSRYRGLDLRLERQTHEKYLYQIHRDGEELGNGIASECFAHWNAGDVVKKHLVSENLI</sequence>
<proteinExistence type="predicted"/>
<dbReference type="Proteomes" id="UP000297070">
    <property type="component" value="Segment"/>
</dbReference>
<organism evidence="1 2">
    <name type="scientific">Gordonia phage GodonK</name>
    <dbReference type="NCBI Taxonomy" id="2562192"/>
    <lineage>
        <taxon>Viruses</taxon>
        <taxon>Duplodnaviria</taxon>
        <taxon>Heunggongvirae</taxon>
        <taxon>Uroviricota</taxon>
        <taxon>Caudoviricetes</taxon>
        <taxon>Godonkavirus</taxon>
        <taxon>Godonkavirus godonK</taxon>
    </lineage>
</organism>
<dbReference type="KEGG" id="vg:55012900"/>